<accession>A0A6G6XUY6</accession>
<evidence type="ECO:0000313" key="1">
    <source>
        <dbReference type="EMBL" id="QIG62276.1"/>
    </source>
</evidence>
<protein>
    <submittedName>
        <fullName evidence="1">Baseplate wedge subunit</fullName>
    </submittedName>
</protein>
<evidence type="ECO:0000313" key="2">
    <source>
        <dbReference type="Proteomes" id="UP000503550"/>
    </source>
</evidence>
<dbReference type="Gene3D" id="3.30.300.200">
    <property type="match status" value="1"/>
</dbReference>
<proteinExistence type="predicted"/>
<organism evidence="1 2">
    <name type="scientific">Salmonella phage P46FS4</name>
    <dbReference type="NCBI Taxonomy" id="2712940"/>
    <lineage>
        <taxon>Viruses</taxon>
        <taxon>Duplodnaviria</taxon>
        <taxon>Heunggongvirae</taxon>
        <taxon>Uroviricota</taxon>
        <taxon>Caudoviricetes</taxon>
        <taxon>Pantevenvirales</taxon>
        <taxon>Ackermannviridae</taxon>
        <taxon>Aglimvirinae</taxon>
        <taxon>Agtrevirus</taxon>
        <taxon>Agtrevirus P46FS4</taxon>
    </lineage>
</organism>
<gene>
    <name evidence="1" type="ORF">P46FS4_210</name>
</gene>
<sequence length="593" mass="65103">MATQTVPSLDVRAFEYLIKKRMKADPTFKDYDFEGSGLSAIVRILASDANSIGFMQNMLNGESHLHSAQQRSNVGLAAGFLSYTPHNYQAAFLYANVTVTPYDASTAPDTIVMDRRAMFIGAKDGKSYNFTVDQPVSASLVDGSYKFENIKLVQGNWLYKSYDVEGSAISTYVIPSSSVDINHMVVQVQESETSDVRSTFSRYVSPFDLSQYAQLYFVELGLDGMYTFEFGDGYICKRVEDGNVVYLQYLETSGADGNDITALSSASSVGGFNLVDVELVSERSSGGTDPESIEDIKRLAPLAYQAEGAAVAEVDYAVLTERLFSNVSRAKAYGGDTLSPPDSGYVYIAVVPSVGETLSDAEKADIVATLDKYNVGTITPKIVDAELTYVDVTTRVFWDPTSTAYTEEQLKTVVKNGVVNWGLGNLEGFDELFDKEQLQSAITDMDRSIASNIASVKYKRHFKPDYGVLDSFTFDYGRSIASGSVRISGFKPLPAEVDFTYYMRDVSGVLNMYKVSTADTTKEYLVQAVGTVDYVNGVVELQRITVSNYNTEGVTIIVSPDGLDQNIQATQNQVLRIGAVTVEPEVRYVQRSQ</sequence>
<reference evidence="1 2" key="1">
    <citation type="submission" date="2020-02" db="EMBL/GenBank/DDBJ databases">
        <authorList>
            <person name="Tan Y."/>
            <person name="Ma J."/>
            <person name="Li D."/>
            <person name="Gao L."/>
        </authorList>
    </citation>
    <scope>NUCLEOTIDE SEQUENCE [LARGE SCALE GENOMIC DNA]</scope>
    <source>
        <strain evidence="1 2">Salmonella sp.</strain>
    </source>
</reference>
<dbReference type="EMBL" id="MT078988">
    <property type="protein sequence ID" value="QIG62276.1"/>
    <property type="molecule type" value="Genomic_DNA"/>
</dbReference>
<name>A0A6G6XUY6_9CAUD</name>
<dbReference type="Proteomes" id="UP000503550">
    <property type="component" value="Segment"/>
</dbReference>
<keyword evidence="2" id="KW-1185">Reference proteome</keyword>